<feature type="region of interest" description="Disordered" evidence="3">
    <location>
        <begin position="1"/>
        <end position="38"/>
    </location>
</feature>
<dbReference type="GO" id="GO:0005737">
    <property type="term" value="C:cytoplasm"/>
    <property type="evidence" value="ECO:0007669"/>
    <property type="project" value="TreeGrafter"/>
</dbReference>
<gene>
    <name evidence="5" type="ORF">IAB68_04850</name>
</gene>
<accession>A0A9D1INY2</accession>
<dbReference type="EMBL" id="DVMT01000048">
    <property type="protein sequence ID" value="HIU40608.1"/>
    <property type="molecule type" value="Genomic_DNA"/>
</dbReference>
<dbReference type="GO" id="GO:0008233">
    <property type="term" value="F:peptidase activity"/>
    <property type="evidence" value="ECO:0007669"/>
    <property type="project" value="UniProtKB-KW"/>
</dbReference>
<sequence>MDDLFDIVEDETLSLDDSNNDDKNKEETKEEKNDTKPKKSMLEKYGENLTTKVYVTNPAIAREDEIEKTILTILTPEKSAILVGKAGIGKTAIVEGIAYKIQRDDVPNAIKGYDIIKVNTSSLLGKYETEDGTEELRINILLKEVEKAKNVILFIDEIHTLVIESRNSGIDFVNAMKPALSRGDVKVIGATTLDEYNQYLIRDKAFLRRFEKIDVQEPDAKTTVKILMGSYPRIEKQTGVKLAYSQFVIEKLMTFIVDMTSEYKRVYELGSRYPDNALALLSKAFSYAKFDNSPFVTFKHFYKAIMNCQSVYSNVVKEESEKFKKEFKEFLEKENVDLNDY</sequence>
<dbReference type="GO" id="GO:0005524">
    <property type="term" value="F:ATP binding"/>
    <property type="evidence" value="ECO:0007669"/>
    <property type="project" value="UniProtKB-KW"/>
</dbReference>
<evidence type="ECO:0000313" key="5">
    <source>
        <dbReference type="EMBL" id="HIU40608.1"/>
    </source>
</evidence>
<dbReference type="AlphaFoldDB" id="A0A9D1INY2"/>
<keyword evidence="1" id="KW-0547">Nucleotide-binding</keyword>
<name>A0A9D1INY2_9FIRM</name>
<feature type="compositionally biased region" description="Basic and acidic residues" evidence="3">
    <location>
        <begin position="20"/>
        <end position="38"/>
    </location>
</feature>
<evidence type="ECO:0000259" key="4">
    <source>
        <dbReference type="SMART" id="SM00382"/>
    </source>
</evidence>
<comment type="caution">
    <text evidence="5">The sequence shown here is derived from an EMBL/GenBank/DDBJ whole genome shotgun (WGS) entry which is preliminary data.</text>
</comment>
<keyword evidence="5" id="KW-0645">Protease</keyword>
<organism evidence="5 6">
    <name type="scientific">Candidatus Aphodocola excrementigallinarum</name>
    <dbReference type="NCBI Taxonomy" id="2840670"/>
    <lineage>
        <taxon>Bacteria</taxon>
        <taxon>Bacillati</taxon>
        <taxon>Bacillota</taxon>
        <taxon>Bacilli</taxon>
        <taxon>Candidatus Aphodocola</taxon>
    </lineage>
</organism>
<dbReference type="SUPFAM" id="SSF52540">
    <property type="entry name" value="P-loop containing nucleoside triphosphate hydrolases"/>
    <property type="match status" value="1"/>
</dbReference>
<dbReference type="GO" id="GO:0016887">
    <property type="term" value="F:ATP hydrolysis activity"/>
    <property type="evidence" value="ECO:0007669"/>
    <property type="project" value="InterPro"/>
</dbReference>
<protein>
    <submittedName>
        <fullName evidence="5">ATP-dependent Clp protease ATP-binding subunit</fullName>
    </submittedName>
</protein>
<evidence type="ECO:0000256" key="1">
    <source>
        <dbReference type="ARBA" id="ARBA00022741"/>
    </source>
</evidence>
<reference evidence="5" key="1">
    <citation type="submission" date="2020-10" db="EMBL/GenBank/DDBJ databases">
        <authorList>
            <person name="Gilroy R."/>
        </authorList>
    </citation>
    <scope>NUCLEOTIDE SEQUENCE</scope>
    <source>
        <strain evidence="5">CHK193-30670</strain>
    </source>
</reference>
<dbReference type="GO" id="GO:0006508">
    <property type="term" value="P:proteolysis"/>
    <property type="evidence" value="ECO:0007669"/>
    <property type="project" value="UniProtKB-KW"/>
</dbReference>
<dbReference type="GO" id="GO:0034605">
    <property type="term" value="P:cellular response to heat"/>
    <property type="evidence" value="ECO:0007669"/>
    <property type="project" value="TreeGrafter"/>
</dbReference>
<keyword evidence="2 5" id="KW-0067">ATP-binding</keyword>
<feature type="compositionally biased region" description="Acidic residues" evidence="3">
    <location>
        <begin position="1"/>
        <end position="14"/>
    </location>
</feature>
<dbReference type="Gene3D" id="3.40.50.300">
    <property type="entry name" value="P-loop containing nucleotide triphosphate hydrolases"/>
    <property type="match status" value="1"/>
</dbReference>
<dbReference type="Pfam" id="PF00004">
    <property type="entry name" value="AAA"/>
    <property type="match status" value="1"/>
</dbReference>
<evidence type="ECO:0000313" key="6">
    <source>
        <dbReference type="Proteomes" id="UP000824074"/>
    </source>
</evidence>
<reference evidence="5" key="2">
    <citation type="journal article" date="2021" name="PeerJ">
        <title>Extensive microbial diversity within the chicken gut microbiome revealed by metagenomics and culture.</title>
        <authorList>
            <person name="Gilroy R."/>
            <person name="Ravi A."/>
            <person name="Getino M."/>
            <person name="Pursley I."/>
            <person name="Horton D.L."/>
            <person name="Alikhan N.F."/>
            <person name="Baker D."/>
            <person name="Gharbi K."/>
            <person name="Hall N."/>
            <person name="Watson M."/>
            <person name="Adriaenssens E.M."/>
            <person name="Foster-Nyarko E."/>
            <person name="Jarju S."/>
            <person name="Secka A."/>
            <person name="Antonio M."/>
            <person name="Oren A."/>
            <person name="Chaudhuri R.R."/>
            <person name="La Ragione R."/>
            <person name="Hildebrand F."/>
            <person name="Pallen M.J."/>
        </authorList>
    </citation>
    <scope>NUCLEOTIDE SEQUENCE</scope>
    <source>
        <strain evidence="5">CHK193-30670</strain>
    </source>
</reference>
<dbReference type="PANTHER" id="PTHR11638">
    <property type="entry name" value="ATP-DEPENDENT CLP PROTEASE"/>
    <property type="match status" value="1"/>
</dbReference>
<dbReference type="InterPro" id="IPR003959">
    <property type="entry name" value="ATPase_AAA_core"/>
</dbReference>
<dbReference type="InterPro" id="IPR027417">
    <property type="entry name" value="P-loop_NTPase"/>
</dbReference>
<dbReference type="Proteomes" id="UP000824074">
    <property type="component" value="Unassembled WGS sequence"/>
</dbReference>
<feature type="domain" description="AAA+ ATPase" evidence="4">
    <location>
        <begin position="76"/>
        <end position="219"/>
    </location>
</feature>
<keyword evidence="5" id="KW-0378">Hydrolase</keyword>
<dbReference type="CDD" id="cd00009">
    <property type="entry name" value="AAA"/>
    <property type="match status" value="1"/>
</dbReference>
<dbReference type="PANTHER" id="PTHR11638:SF18">
    <property type="entry name" value="HEAT SHOCK PROTEIN 104"/>
    <property type="match status" value="1"/>
</dbReference>
<evidence type="ECO:0000256" key="2">
    <source>
        <dbReference type="ARBA" id="ARBA00022840"/>
    </source>
</evidence>
<evidence type="ECO:0000256" key="3">
    <source>
        <dbReference type="SAM" id="MobiDB-lite"/>
    </source>
</evidence>
<dbReference type="InterPro" id="IPR003593">
    <property type="entry name" value="AAA+_ATPase"/>
</dbReference>
<dbReference type="SMART" id="SM00382">
    <property type="entry name" value="AAA"/>
    <property type="match status" value="1"/>
</dbReference>
<dbReference type="InterPro" id="IPR050130">
    <property type="entry name" value="ClpA_ClpB"/>
</dbReference>
<proteinExistence type="predicted"/>